<evidence type="ECO:0000256" key="2">
    <source>
        <dbReference type="ARBA" id="ARBA00023125"/>
    </source>
</evidence>
<dbReference type="PANTHER" id="PTHR44688">
    <property type="entry name" value="DNA-BINDING TRANSCRIPTIONAL ACTIVATOR DEVR_DOSR"/>
    <property type="match status" value="1"/>
</dbReference>
<dbReference type="SUPFAM" id="SSF46894">
    <property type="entry name" value="C-terminal effector domain of the bipartite response regulators"/>
    <property type="match status" value="1"/>
</dbReference>
<dbReference type="GO" id="GO:0003677">
    <property type="term" value="F:DNA binding"/>
    <property type="evidence" value="ECO:0007669"/>
    <property type="project" value="UniProtKB-KW"/>
</dbReference>
<evidence type="ECO:0000256" key="3">
    <source>
        <dbReference type="ARBA" id="ARBA00023163"/>
    </source>
</evidence>
<dbReference type="InterPro" id="IPR016032">
    <property type="entry name" value="Sig_transdc_resp-reg_C-effctor"/>
</dbReference>
<dbReference type="InterPro" id="IPR000792">
    <property type="entry name" value="Tscrpt_reg_LuxR_C"/>
</dbReference>
<dbReference type="Proteomes" id="UP000275225">
    <property type="component" value="Unassembled WGS sequence"/>
</dbReference>
<accession>A0A3N6X5C7</accession>
<evidence type="ECO:0000259" key="5">
    <source>
        <dbReference type="PROSITE" id="PS50043"/>
    </source>
</evidence>
<evidence type="ECO:0000256" key="1">
    <source>
        <dbReference type="ARBA" id="ARBA00023015"/>
    </source>
</evidence>
<dbReference type="SMART" id="SM00421">
    <property type="entry name" value="HTH_LUXR"/>
    <property type="match status" value="1"/>
</dbReference>
<dbReference type="Gene3D" id="1.10.10.10">
    <property type="entry name" value="Winged helix-like DNA-binding domain superfamily/Winged helix DNA-binding domain"/>
    <property type="match status" value="1"/>
</dbReference>
<reference evidence="6 7" key="1">
    <citation type="submission" date="2018-11" db="EMBL/GenBank/DDBJ databases">
        <authorList>
            <person name="Li F."/>
        </authorList>
    </citation>
    <scope>NUCLEOTIDE SEQUENCE [LARGE SCALE GENOMIC DNA]</scope>
    <source>
        <strain evidence="6 7">YS17T</strain>
    </source>
</reference>
<proteinExistence type="predicted"/>
<gene>
    <name evidence="6" type="ORF">EHW97_03520</name>
</gene>
<feature type="region of interest" description="Disordered" evidence="4">
    <location>
        <begin position="56"/>
        <end position="86"/>
    </location>
</feature>
<keyword evidence="1" id="KW-0805">Transcription regulation</keyword>
<organism evidence="6 7">
    <name type="scientific">Aeromicrobium camelliae</name>
    <dbReference type="NCBI Taxonomy" id="1538144"/>
    <lineage>
        <taxon>Bacteria</taxon>
        <taxon>Bacillati</taxon>
        <taxon>Actinomycetota</taxon>
        <taxon>Actinomycetes</taxon>
        <taxon>Propionibacteriales</taxon>
        <taxon>Nocardioidaceae</taxon>
        <taxon>Aeromicrobium</taxon>
    </lineage>
</organism>
<dbReference type="PANTHER" id="PTHR44688:SF16">
    <property type="entry name" value="DNA-BINDING TRANSCRIPTIONAL ACTIVATOR DEVR_DOSR"/>
    <property type="match status" value="1"/>
</dbReference>
<evidence type="ECO:0000313" key="7">
    <source>
        <dbReference type="Proteomes" id="UP000275225"/>
    </source>
</evidence>
<sequence>MRRRRWPVWWAFGGPASRRSCGSGPPDSRMRCGGANRPSFPMRVWSSSVTRVRSLPRTSRSSLHGWSPAATGASGSPPAMSTPWRTSAAPAALSEAETVALLGQFESLADPRLVHVLTRGVLAAVVLVGRHGAVSAADIIDALSRGDAVAGPLAELAALEHVPRVMLDELDLLDEAHRLIRSGLAEWNLGRRAMRWSPIARWSTLQGKPRDDDRERALNQDAAVTLLRDDQPYEALVQAAHAGRLDLVDPALKLGGMPLVTGHGYEIRVLVGEVPVWRLRKYPVLCLALGIIFNARREFRLRAVELLGVAVVAARLAPRRSADRALLRAVESVGLRITQSGDGGSRAALAAVDLLDSLPARSRDEIAALESDLRVHLGISLLYGGKLDDACAQFEQARLLAARPMIELMSLGGLALVEALRGDVPSTATRIEAAHVRDWPSEKLDEYQGSMLRIAEAVHAVERQDFAQAQERIDALWPIIETIEHWSLLARAQALVDIGTARARPGLIAFRALRERRGSAVSPHDADLLDVAEQWLMLASGEVGSAQRLRLRSRSGPALRLEVARGAVLRGDGQRAWTIIGAVRTDAPALRLTRLLLTAATHLAGGQRDAAEESAAQAAGVAAAFELRTPLWFAPQNVLALAPLAPLGVTSVLPRRPEGEPLTPRELVILHELVATANIEQIAERLHVSANTVRTQRQSLYRKLKATSRDEAIGRAIAMGLLDD</sequence>
<keyword evidence="3" id="KW-0804">Transcription</keyword>
<comment type="caution">
    <text evidence="6">The sequence shown here is derived from an EMBL/GenBank/DDBJ whole genome shotgun (WGS) entry which is preliminary data.</text>
</comment>
<keyword evidence="7" id="KW-1185">Reference proteome</keyword>
<dbReference type="GO" id="GO:0006355">
    <property type="term" value="P:regulation of DNA-templated transcription"/>
    <property type="evidence" value="ECO:0007669"/>
    <property type="project" value="InterPro"/>
</dbReference>
<feature type="compositionally biased region" description="Low complexity" evidence="4">
    <location>
        <begin position="65"/>
        <end position="79"/>
    </location>
</feature>
<feature type="domain" description="HTH luxR-type" evidence="5">
    <location>
        <begin position="655"/>
        <end position="720"/>
    </location>
</feature>
<name>A0A3N6X5C7_9ACTN</name>
<dbReference type="InterPro" id="IPR036388">
    <property type="entry name" value="WH-like_DNA-bd_sf"/>
</dbReference>
<dbReference type="OrthoDB" id="134985at2"/>
<keyword evidence="2" id="KW-0238">DNA-binding</keyword>
<dbReference type="AlphaFoldDB" id="A0A3N6X5C7"/>
<evidence type="ECO:0000256" key="4">
    <source>
        <dbReference type="SAM" id="MobiDB-lite"/>
    </source>
</evidence>
<dbReference type="EMBL" id="RQJX01000003">
    <property type="protein sequence ID" value="RQN09325.1"/>
    <property type="molecule type" value="Genomic_DNA"/>
</dbReference>
<dbReference type="Pfam" id="PF00196">
    <property type="entry name" value="GerE"/>
    <property type="match status" value="1"/>
</dbReference>
<dbReference type="PROSITE" id="PS50043">
    <property type="entry name" value="HTH_LUXR_2"/>
    <property type="match status" value="1"/>
</dbReference>
<protein>
    <recommendedName>
        <fullName evidence="5">HTH luxR-type domain-containing protein</fullName>
    </recommendedName>
</protein>
<dbReference type="CDD" id="cd06170">
    <property type="entry name" value="LuxR_C_like"/>
    <property type="match status" value="1"/>
</dbReference>
<evidence type="ECO:0000313" key="6">
    <source>
        <dbReference type="EMBL" id="RQN09325.1"/>
    </source>
</evidence>